<organism evidence="1 2">
    <name type="scientific">Smittium culicis</name>
    <dbReference type="NCBI Taxonomy" id="133412"/>
    <lineage>
        <taxon>Eukaryota</taxon>
        <taxon>Fungi</taxon>
        <taxon>Fungi incertae sedis</taxon>
        <taxon>Zoopagomycota</taxon>
        <taxon>Kickxellomycotina</taxon>
        <taxon>Harpellomycetes</taxon>
        <taxon>Harpellales</taxon>
        <taxon>Legeriomycetaceae</taxon>
        <taxon>Smittium</taxon>
    </lineage>
</organism>
<accession>A0A1R1Y4W9</accession>
<dbReference type="EMBL" id="LSSM01002403">
    <property type="protein sequence ID" value="OMJ21845.1"/>
    <property type="molecule type" value="Genomic_DNA"/>
</dbReference>
<proteinExistence type="predicted"/>
<name>A0A1R1Y4W9_9FUNG</name>
<keyword evidence="2" id="KW-1185">Reference proteome</keyword>
<protein>
    <submittedName>
        <fullName evidence="1">Uncharacterized protein</fullName>
    </submittedName>
</protein>
<evidence type="ECO:0000313" key="1">
    <source>
        <dbReference type="EMBL" id="OMJ21845.1"/>
    </source>
</evidence>
<comment type="caution">
    <text evidence="1">The sequence shown here is derived from an EMBL/GenBank/DDBJ whole genome shotgun (WGS) entry which is preliminary data.</text>
</comment>
<sequence length="98" mass="10910">MNSVHGKHDVGHASSSSTEGGSLLILVPRYEGNRSERTKLLMVLVQQALLPPDMLDCSFNLITTSLASFNDNIGSKKRKISARNRHWSLISWRKIGFS</sequence>
<dbReference type="Proteomes" id="UP000187429">
    <property type="component" value="Unassembled WGS sequence"/>
</dbReference>
<reference evidence="2" key="1">
    <citation type="submission" date="2017-01" db="EMBL/GenBank/DDBJ databases">
        <authorList>
            <person name="Wang Y."/>
            <person name="White M."/>
            <person name="Kvist S."/>
            <person name="Moncalvo J.-M."/>
        </authorList>
    </citation>
    <scope>NUCLEOTIDE SEQUENCE [LARGE SCALE GENOMIC DNA]</scope>
    <source>
        <strain evidence="2">ID-206-W2</strain>
    </source>
</reference>
<evidence type="ECO:0000313" key="2">
    <source>
        <dbReference type="Proteomes" id="UP000187429"/>
    </source>
</evidence>
<dbReference type="AlphaFoldDB" id="A0A1R1Y4W9"/>
<gene>
    <name evidence="1" type="ORF">AYI69_g5646</name>
</gene>